<evidence type="ECO:0000313" key="2">
    <source>
        <dbReference type="Proteomes" id="UP000240259"/>
    </source>
</evidence>
<reference evidence="1 2" key="1">
    <citation type="submission" date="2018-03" db="EMBL/GenBank/DDBJ databases">
        <title>Genome sequence of the symbiotic type strain Mesorhizobium helmanticense CSLC115NT isolated from Lotus corniculatus nodules.</title>
        <authorList>
            <person name="Sannazzaro A.I."/>
            <person name="Torres Tejerizo G.A."/>
            <person name="Dip D."/>
            <person name="Caballero M."/>
            <person name="Pistorio M."/>
            <person name="Estrella M.J."/>
        </authorList>
    </citation>
    <scope>NUCLEOTIDE SEQUENCE [LARGE SCALE GENOMIC DNA]</scope>
    <source>
        <strain evidence="1 2">CSLC115N</strain>
    </source>
</reference>
<dbReference type="AlphaFoldDB" id="A0A2T4IL73"/>
<protein>
    <submittedName>
        <fullName evidence="1">Uncharacterized protein</fullName>
    </submittedName>
</protein>
<comment type="caution">
    <text evidence="1">The sequence shown here is derived from an EMBL/GenBank/DDBJ whole genome shotgun (WGS) entry which is preliminary data.</text>
</comment>
<name>A0A2T4IL73_9HYPH</name>
<accession>A0A2T4IL73</accession>
<proteinExistence type="predicted"/>
<keyword evidence="2" id="KW-1185">Reference proteome</keyword>
<dbReference type="EMBL" id="PZJX01000070">
    <property type="protein sequence ID" value="PTE06386.1"/>
    <property type="molecule type" value="Genomic_DNA"/>
</dbReference>
<gene>
    <name evidence="1" type="ORF">C9427_31930</name>
</gene>
<sequence length="63" mass="6867">MFGRDYYADVPDRQIFVGLGDLSIEEGQQSLAIHPERNALSVAVCMPWSIVSVGPHPDSALLP</sequence>
<dbReference type="Proteomes" id="UP000240259">
    <property type="component" value="Unassembled WGS sequence"/>
</dbReference>
<evidence type="ECO:0000313" key="1">
    <source>
        <dbReference type="EMBL" id="PTE06386.1"/>
    </source>
</evidence>
<organism evidence="1 2">
    <name type="scientific">Mesorhizobium helmanticense</name>
    <dbReference type="NCBI Taxonomy" id="1776423"/>
    <lineage>
        <taxon>Bacteria</taxon>
        <taxon>Pseudomonadati</taxon>
        <taxon>Pseudomonadota</taxon>
        <taxon>Alphaproteobacteria</taxon>
        <taxon>Hyphomicrobiales</taxon>
        <taxon>Phyllobacteriaceae</taxon>
        <taxon>Mesorhizobium</taxon>
    </lineage>
</organism>